<sequence length="208" mass="23840">MGKPQYFQKFRKIWLQEKSFKEWLQEYEQDPTKAFCKTCCVTIRAKRFDLVSHGESQKHKSSVSAIKIHQQNSIKFKPISLETNRSEAALSLFVSNHCAILPIDHLGELCNTHFTHNSIKIHRTKCSKIIVNVLAPYFMSNLKEDIGDMYSLLIDESTDIAVHKFLGIAIIYLSKSQKKIITTFLSLEELVECNAMAIVTAIKTCLKK</sequence>
<dbReference type="EMBL" id="VUJU01012840">
    <property type="protein sequence ID" value="KAF0706648.1"/>
    <property type="molecule type" value="Genomic_DNA"/>
</dbReference>
<dbReference type="AlphaFoldDB" id="A0A6G0VSV9"/>
<proteinExistence type="predicted"/>
<feature type="non-terminal residue" evidence="1">
    <location>
        <position position="208"/>
    </location>
</feature>
<keyword evidence="2" id="KW-1185">Reference proteome</keyword>
<reference evidence="1 2" key="1">
    <citation type="submission" date="2019-08" db="EMBL/GenBank/DDBJ databases">
        <title>Whole genome of Aphis craccivora.</title>
        <authorList>
            <person name="Voronova N.V."/>
            <person name="Shulinski R.S."/>
            <person name="Bandarenka Y.V."/>
            <person name="Zhorov D.G."/>
            <person name="Warner D."/>
        </authorList>
    </citation>
    <scope>NUCLEOTIDE SEQUENCE [LARGE SCALE GENOMIC DNA]</scope>
    <source>
        <strain evidence="1">180601</strain>
        <tissue evidence="1">Whole Body</tissue>
    </source>
</reference>
<protein>
    <recommendedName>
        <fullName evidence="3">Protein FAM200B-like</fullName>
    </recommendedName>
</protein>
<evidence type="ECO:0000313" key="1">
    <source>
        <dbReference type="EMBL" id="KAF0706648.1"/>
    </source>
</evidence>
<dbReference type="Proteomes" id="UP000478052">
    <property type="component" value="Unassembled WGS sequence"/>
</dbReference>
<organism evidence="1 2">
    <name type="scientific">Aphis craccivora</name>
    <name type="common">Cowpea aphid</name>
    <dbReference type="NCBI Taxonomy" id="307492"/>
    <lineage>
        <taxon>Eukaryota</taxon>
        <taxon>Metazoa</taxon>
        <taxon>Ecdysozoa</taxon>
        <taxon>Arthropoda</taxon>
        <taxon>Hexapoda</taxon>
        <taxon>Insecta</taxon>
        <taxon>Pterygota</taxon>
        <taxon>Neoptera</taxon>
        <taxon>Paraneoptera</taxon>
        <taxon>Hemiptera</taxon>
        <taxon>Sternorrhyncha</taxon>
        <taxon>Aphidomorpha</taxon>
        <taxon>Aphidoidea</taxon>
        <taxon>Aphididae</taxon>
        <taxon>Aphidini</taxon>
        <taxon>Aphis</taxon>
        <taxon>Aphis</taxon>
    </lineage>
</organism>
<evidence type="ECO:0008006" key="3">
    <source>
        <dbReference type="Google" id="ProtNLM"/>
    </source>
</evidence>
<dbReference type="OrthoDB" id="6621676at2759"/>
<comment type="caution">
    <text evidence="1">The sequence shown here is derived from an EMBL/GenBank/DDBJ whole genome shotgun (WGS) entry which is preliminary data.</text>
</comment>
<evidence type="ECO:0000313" key="2">
    <source>
        <dbReference type="Proteomes" id="UP000478052"/>
    </source>
</evidence>
<name>A0A6G0VSV9_APHCR</name>
<gene>
    <name evidence="1" type="ORF">FWK35_00033015</name>
</gene>
<accession>A0A6G0VSV9</accession>